<proteinExistence type="predicted"/>
<accession>A0A1H4VPQ5</accession>
<evidence type="ECO:0000313" key="1">
    <source>
        <dbReference type="EMBL" id="SEC83099.1"/>
    </source>
</evidence>
<dbReference type="STRING" id="156980.SAMN04489745_3279"/>
<dbReference type="AlphaFoldDB" id="A0A1H4VPQ5"/>
<sequence length="105" mass="11454">MRIELSRLDAHAADSVGRERTVEHPADDLLSGLLETVVVPWLVSAPLAHWTCRARVRGERVDIAEFPWARGRTPGFQLLIADEPVEGLLTPGATAFEIVGLPSFG</sequence>
<dbReference type="EMBL" id="FNSN01000004">
    <property type="protein sequence ID" value="SEC83099.1"/>
    <property type="molecule type" value="Genomic_DNA"/>
</dbReference>
<name>A0A1H4VPQ5_9MICC</name>
<evidence type="ECO:0000313" key="2">
    <source>
        <dbReference type="Proteomes" id="UP000182652"/>
    </source>
</evidence>
<reference evidence="1 2" key="1">
    <citation type="submission" date="2016-10" db="EMBL/GenBank/DDBJ databases">
        <authorList>
            <person name="de Groot N.N."/>
        </authorList>
    </citation>
    <scope>NUCLEOTIDE SEQUENCE [LARGE SCALE GENOMIC DNA]</scope>
    <source>
        <strain evidence="1 2">DSM 10495</strain>
    </source>
</reference>
<dbReference type="RefSeq" id="WP_139244775.1">
    <property type="nucleotide sequence ID" value="NZ_FNSN01000004.1"/>
</dbReference>
<protein>
    <submittedName>
        <fullName evidence="1">Uncharacterized protein</fullName>
    </submittedName>
</protein>
<keyword evidence="2" id="KW-1185">Reference proteome</keyword>
<gene>
    <name evidence="1" type="ORF">SAMN04489745_3279</name>
</gene>
<dbReference type="Proteomes" id="UP000182652">
    <property type="component" value="Unassembled WGS sequence"/>
</dbReference>
<organism evidence="1 2">
    <name type="scientific">Arthrobacter woluwensis</name>
    <dbReference type="NCBI Taxonomy" id="156980"/>
    <lineage>
        <taxon>Bacteria</taxon>
        <taxon>Bacillati</taxon>
        <taxon>Actinomycetota</taxon>
        <taxon>Actinomycetes</taxon>
        <taxon>Micrococcales</taxon>
        <taxon>Micrococcaceae</taxon>
        <taxon>Arthrobacter</taxon>
    </lineage>
</organism>